<dbReference type="EMBL" id="LAZR01016472">
    <property type="protein sequence ID" value="KKM04346.1"/>
    <property type="molecule type" value="Genomic_DNA"/>
</dbReference>
<protein>
    <submittedName>
        <fullName evidence="1">Uncharacterized protein</fullName>
    </submittedName>
</protein>
<comment type="caution">
    <text evidence="1">The sequence shown here is derived from an EMBL/GenBank/DDBJ whole genome shotgun (WGS) entry which is preliminary data.</text>
</comment>
<evidence type="ECO:0000313" key="1">
    <source>
        <dbReference type="EMBL" id="KKM04346.1"/>
    </source>
</evidence>
<name>A0A0F9JEV2_9ZZZZ</name>
<sequence length="117" mass="13473">MSRAKLNQVLKGRCPVCHFEEFHLVSCQLGQSEALAEEAIQRGVELWKVLYHYTLHSRTVRRLLAETEELSERRKKALEVLADWPHQSERYDGKLTANAVEGLANVRRFARAAITDK</sequence>
<proteinExistence type="predicted"/>
<gene>
    <name evidence="1" type="ORF">LCGC14_1765160</name>
</gene>
<dbReference type="AlphaFoldDB" id="A0A0F9JEV2"/>
<reference evidence="1" key="1">
    <citation type="journal article" date="2015" name="Nature">
        <title>Complex archaea that bridge the gap between prokaryotes and eukaryotes.</title>
        <authorList>
            <person name="Spang A."/>
            <person name="Saw J.H."/>
            <person name="Jorgensen S.L."/>
            <person name="Zaremba-Niedzwiedzka K."/>
            <person name="Martijn J."/>
            <person name="Lind A.E."/>
            <person name="van Eijk R."/>
            <person name="Schleper C."/>
            <person name="Guy L."/>
            <person name="Ettema T.J."/>
        </authorList>
    </citation>
    <scope>NUCLEOTIDE SEQUENCE</scope>
</reference>
<accession>A0A0F9JEV2</accession>
<organism evidence="1">
    <name type="scientific">marine sediment metagenome</name>
    <dbReference type="NCBI Taxonomy" id="412755"/>
    <lineage>
        <taxon>unclassified sequences</taxon>
        <taxon>metagenomes</taxon>
        <taxon>ecological metagenomes</taxon>
    </lineage>
</organism>